<evidence type="ECO:0000313" key="3">
    <source>
        <dbReference type="Proteomes" id="UP000612282"/>
    </source>
</evidence>
<gene>
    <name evidence="2" type="ORF">Aco03nite_063210</name>
</gene>
<organism evidence="2 3">
    <name type="scientific">Actinoplanes couchii</name>
    <dbReference type="NCBI Taxonomy" id="403638"/>
    <lineage>
        <taxon>Bacteria</taxon>
        <taxon>Bacillati</taxon>
        <taxon>Actinomycetota</taxon>
        <taxon>Actinomycetes</taxon>
        <taxon>Micromonosporales</taxon>
        <taxon>Micromonosporaceae</taxon>
        <taxon>Actinoplanes</taxon>
    </lineage>
</organism>
<feature type="compositionally biased region" description="Acidic residues" evidence="1">
    <location>
        <begin position="9"/>
        <end position="20"/>
    </location>
</feature>
<keyword evidence="3" id="KW-1185">Reference proteome</keyword>
<proteinExistence type="predicted"/>
<evidence type="ECO:0000313" key="2">
    <source>
        <dbReference type="EMBL" id="GID57917.1"/>
    </source>
</evidence>
<dbReference type="Proteomes" id="UP000612282">
    <property type="component" value="Unassembled WGS sequence"/>
</dbReference>
<comment type="caution">
    <text evidence="2">The sequence shown here is derived from an EMBL/GenBank/DDBJ whole genome shotgun (WGS) entry which is preliminary data.</text>
</comment>
<name>A0ABQ3XHE2_9ACTN</name>
<evidence type="ECO:0000256" key="1">
    <source>
        <dbReference type="SAM" id="MobiDB-lite"/>
    </source>
</evidence>
<feature type="region of interest" description="Disordered" evidence="1">
    <location>
        <begin position="1"/>
        <end position="21"/>
    </location>
</feature>
<accession>A0ABQ3XHE2</accession>
<dbReference type="EMBL" id="BOMG01000078">
    <property type="protein sequence ID" value="GID57917.1"/>
    <property type="molecule type" value="Genomic_DNA"/>
</dbReference>
<reference evidence="2 3" key="1">
    <citation type="submission" date="2021-01" db="EMBL/GenBank/DDBJ databases">
        <title>Whole genome shotgun sequence of Actinoplanes couchii NBRC 106145.</title>
        <authorList>
            <person name="Komaki H."/>
            <person name="Tamura T."/>
        </authorList>
    </citation>
    <scope>NUCLEOTIDE SEQUENCE [LARGE SCALE GENOMIC DNA]</scope>
    <source>
        <strain evidence="2 3">NBRC 106145</strain>
    </source>
</reference>
<sequence>MTSDYTLDVPEDFDDSTDEDGQVHPVARRIFTADTAAEVFGKAQTWIAANQVFLVDVSWNWMHDEPEPFMLSVYFTFEPTP</sequence>
<protein>
    <submittedName>
        <fullName evidence="2">Uncharacterized protein</fullName>
    </submittedName>
</protein>
<dbReference type="RefSeq" id="WP_203801308.1">
    <property type="nucleotide sequence ID" value="NZ_BAAAQE010000111.1"/>
</dbReference>